<dbReference type="OrthoDB" id="5228648at2759"/>
<dbReference type="AlphaFoldDB" id="A0A2K0T1T6"/>
<proteinExistence type="predicted"/>
<organism evidence="2 3">
    <name type="scientific">Trichoderma gamsii</name>
    <dbReference type="NCBI Taxonomy" id="398673"/>
    <lineage>
        <taxon>Eukaryota</taxon>
        <taxon>Fungi</taxon>
        <taxon>Dikarya</taxon>
        <taxon>Ascomycota</taxon>
        <taxon>Pezizomycotina</taxon>
        <taxon>Sordariomycetes</taxon>
        <taxon>Hypocreomycetidae</taxon>
        <taxon>Hypocreales</taxon>
        <taxon>Hypocreaceae</taxon>
        <taxon>Trichoderma</taxon>
    </lineage>
</organism>
<comment type="caution">
    <text evidence="2">The sequence shown here is derived from an EMBL/GenBank/DDBJ whole genome shotgun (WGS) entry which is preliminary data.</text>
</comment>
<evidence type="ECO:0000313" key="2">
    <source>
        <dbReference type="EMBL" id="PNP39486.1"/>
    </source>
</evidence>
<evidence type="ECO:0000313" key="3">
    <source>
        <dbReference type="Proteomes" id="UP000236546"/>
    </source>
</evidence>
<reference evidence="2 3" key="1">
    <citation type="submission" date="2017-02" db="EMBL/GenBank/DDBJ databases">
        <title>Genomes of Trichoderma spp. with biocontrol activity.</title>
        <authorList>
            <person name="Gardiner D."/>
            <person name="Kazan K."/>
            <person name="Vos C."/>
            <person name="Harvey P."/>
        </authorList>
    </citation>
    <scope>NUCLEOTIDE SEQUENCE [LARGE SCALE GENOMIC DNA]</scope>
    <source>
        <strain evidence="2 3">A5MH</strain>
    </source>
</reference>
<evidence type="ECO:0000256" key="1">
    <source>
        <dbReference type="SAM" id="SignalP"/>
    </source>
</evidence>
<feature type="chain" id="PRO_5014400727" description="Extracellular membrane protein CFEM domain-containing protein" evidence="1">
    <location>
        <begin position="20"/>
        <end position="109"/>
    </location>
</feature>
<gene>
    <name evidence="2" type="ORF">TGAMA5MH_08504</name>
</gene>
<dbReference type="Proteomes" id="UP000236546">
    <property type="component" value="Unassembled WGS sequence"/>
</dbReference>
<name>A0A2K0T1T6_9HYPO</name>
<protein>
    <recommendedName>
        <fullName evidence="4">Extracellular membrane protein CFEM domain-containing protein</fullName>
    </recommendedName>
</protein>
<keyword evidence="1" id="KW-0732">Signal</keyword>
<accession>A0A2K0T1T6</accession>
<sequence length="109" mass="11599">MKFSTSIIAIAALLASTEACQCLSADGVNVASTYNCCREAGGTPDGDQCPVHHIHKKLSAFAKCCKAFNDRSDCRCPRGCDVEVSNLFARGGVPPTDKEVNDILAKYAE</sequence>
<dbReference type="EMBL" id="MTYH01000081">
    <property type="protein sequence ID" value="PNP39486.1"/>
    <property type="molecule type" value="Genomic_DNA"/>
</dbReference>
<feature type="signal peptide" evidence="1">
    <location>
        <begin position="1"/>
        <end position="19"/>
    </location>
</feature>
<evidence type="ECO:0008006" key="4">
    <source>
        <dbReference type="Google" id="ProtNLM"/>
    </source>
</evidence>